<name>A0A662Z844_9GAMM</name>
<dbReference type="RefSeq" id="WP_031491591.1">
    <property type="nucleotide sequence ID" value="NZ_CAJOGJ010000013.1"/>
</dbReference>
<accession>A0A662Z844</accession>
<evidence type="ECO:0000313" key="2">
    <source>
        <dbReference type="Proteomes" id="UP000243374"/>
    </source>
</evidence>
<organism evidence="1 2">
    <name type="scientific">Succinivibrio dextrinosolvens</name>
    <dbReference type="NCBI Taxonomy" id="83771"/>
    <lineage>
        <taxon>Bacteria</taxon>
        <taxon>Pseudomonadati</taxon>
        <taxon>Pseudomonadota</taxon>
        <taxon>Gammaproteobacteria</taxon>
        <taxon>Aeromonadales</taxon>
        <taxon>Succinivibrionaceae</taxon>
        <taxon>Succinivibrio</taxon>
    </lineage>
</organism>
<keyword evidence="2" id="KW-1185">Reference proteome</keyword>
<dbReference type="AlphaFoldDB" id="A0A662Z844"/>
<reference evidence="1 2" key="1">
    <citation type="submission" date="2016-10" db="EMBL/GenBank/DDBJ databases">
        <authorList>
            <person name="Varghese N."/>
            <person name="Submissions S."/>
        </authorList>
    </citation>
    <scope>NUCLEOTIDE SEQUENCE [LARGE SCALE GENOMIC DNA]</scope>
    <source>
        <strain evidence="1 2">22B</strain>
    </source>
</reference>
<dbReference type="Proteomes" id="UP000243374">
    <property type="component" value="Unassembled WGS sequence"/>
</dbReference>
<gene>
    <name evidence="1" type="ORF">SAMN04487865_100113</name>
</gene>
<dbReference type="OrthoDB" id="7063328at2"/>
<protein>
    <submittedName>
        <fullName evidence="1">Uncharacterized protein</fullName>
    </submittedName>
</protein>
<dbReference type="EMBL" id="FOSF01000001">
    <property type="protein sequence ID" value="SFJ72005.1"/>
    <property type="molecule type" value="Genomic_DNA"/>
</dbReference>
<sequence length="70" mass="8029">MNYNLGQSDVFKAWEEKDQKVFYNLGKEYSTWSFDLKKAMDEGLDSVTFKKLAALKNAVDIAVDICNQQS</sequence>
<evidence type="ECO:0000313" key="1">
    <source>
        <dbReference type="EMBL" id="SFJ72005.1"/>
    </source>
</evidence>
<proteinExistence type="predicted"/>